<keyword evidence="2" id="KW-0808">Transferase</keyword>
<evidence type="ECO:0000259" key="6">
    <source>
        <dbReference type="Pfam" id="PF08100"/>
    </source>
</evidence>
<dbReference type="AlphaFoldDB" id="A0A2N9I8I9"/>
<dbReference type="PANTHER" id="PTHR11746">
    <property type="entry name" value="O-METHYLTRANSFERASE"/>
    <property type="match status" value="1"/>
</dbReference>
<dbReference type="InterPro" id="IPR029063">
    <property type="entry name" value="SAM-dependent_MTases_sf"/>
</dbReference>
<evidence type="ECO:0000256" key="2">
    <source>
        <dbReference type="ARBA" id="ARBA00022679"/>
    </source>
</evidence>
<dbReference type="GO" id="GO:0008757">
    <property type="term" value="F:S-adenosylmethionine-dependent methyltransferase activity"/>
    <property type="evidence" value="ECO:0007669"/>
    <property type="project" value="UniProtKB-ARBA"/>
</dbReference>
<organism evidence="7">
    <name type="scientific">Fagus sylvatica</name>
    <name type="common">Beechnut</name>
    <dbReference type="NCBI Taxonomy" id="28930"/>
    <lineage>
        <taxon>Eukaryota</taxon>
        <taxon>Viridiplantae</taxon>
        <taxon>Streptophyta</taxon>
        <taxon>Embryophyta</taxon>
        <taxon>Tracheophyta</taxon>
        <taxon>Spermatophyta</taxon>
        <taxon>Magnoliopsida</taxon>
        <taxon>eudicotyledons</taxon>
        <taxon>Gunneridae</taxon>
        <taxon>Pentapetalae</taxon>
        <taxon>rosids</taxon>
        <taxon>fabids</taxon>
        <taxon>Fagales</taxon>
        <taxon>Fagaceae</taxon>
        <taxon>Fagus</taxon>
    </lineage>
</organism>
<dbReference type="InterPro" id="IPR036388">
    <property type="entry name" value="WH-like_DNA-bd_sf"/>
</dbReference>
<dbReference type="InterPro" id="IPR012967">
    <property type="entry name" value="COMT_dimerisation"/>
</dbReference>
<evidence type="ECO:0000313" key="7">
    <source>
        <dbReference type="EMBL" id="SPD20181.1"/>
    </source>
</evidence>
<dbReference type="GO" id="GO:0008171">
    <property type="term" value="F:O-methyltransferase activity"/>
    <property type="evidence" value="ECO:0007669"/>
    <property type="project" value="InterPro"/>
</dbReference>
<dbReference type="SUPFAM" id="SSF46785">
    <property type="entry name" value="Winged helix' DNA-binding domain"/>
    <property type="match status" value="1"/>
</dbReference>
<feature type="domain" description="O-methyltransferase dimerisation" evidence="6">
    <location>
        <begin position="30"/>
        <end position="122"/>
    </location>
</feature>
<keyword evidence="3" id="KW-0949">S-adenosyl-L-methionine</keyword>
<evidence type="ECO:0000256" key="1">
    <source>
        <dbReference type="ARBA" id="ARBA00022603"/>
    </source>
</evidence>
<dbReference type="GO" id="GO:0046983">
    <property type="term" value="F:protein dimerization activity"/>
    <property type="evidence" value="ECO:0007669"/>
    <property type="project" value="InterPro"/>
</dbReference>
<dbReference type="GO" id="GO:0009717">
    <property type="term" value="P:isoflavonoid biosynthetic process"/>
    <property type="evidence" value="ECO:0007669"/>
    <property type="project" value="UniProtKB-ARBA"/>
</dbReference>
<dbReference type="Pfam" id="PF00891">
    <property type="entry name" value="Methyltransf_2"/>
    <property type="match status" value="1"/>
</dbReference>
<evidence type="ECO:0008006" key="8">
    <source>
        <dbReference type="Google" id="ProtNLM"/>
    </source>
</evidence>
<gene>
    <name evidence="7" type="ORF">FSB_LOCUS48063</name>
</gene>
<feature type="domain" description="O-methyltransferase C-terminal" evidence="5">
    <location>
        <begin position="143"/>
        <end position="354"/>
    </location>
</feature>
<evidence type="ECO:0000256" key="4">
    <source>
        <dbReference type="PIRSR" id="PIRSR005739-1"/>
    </source>
</evidence>
<dbReference type="CDD" id="cd02440">
    <property type="entry name" value="AdoMet_MTases"/>
    <property type="match status" value="1"/>
</dbReference>
<name>A0A2N9I8I9_FAGSY</name>
<dbReference type="InterPro" id="IPR036390">
    <property type="entry name" value="WH_DNA-bd_sf"/>
</dbReference>
<dbReference type="GO" id="GO:0032259">
    <property type="term" value="P:methylation"/>
    <property type="evidence" value="ECO:0007669"/>
    <property type="project" value="UniProtKB-KW"/>
</dbReference>
<evidence type="ECO:0000259" key="5">
    <source>
        <dbReference type="Pfam" id="PF00891"/>
    </source>
</evidence>
<sequence>MSGFSQLSSKLVPAGEHGSELLLDAQAHIWNHIFNFINSMSLKCAIELGIPDIIHNNGKPMTLSELTAALQIHPTKASNIYRLMRILNHSDFFALRKISENIEQEDLEGYVLTDASRLLLKDNPLSVRPFILSMLDPNVTKPWNYLTTWFQNDDPTPFETAHGMGVMDYAKHEPKFSHYFNDAMATDSRLVMSVVIDKCKDGVFEGLESVVDVGGGTGNAAKAIANAFPNKNFTVLDLPHVVADLQGSNNLIYLGGDMFEAVPPADGILLKWILHDWNDEECVKILKRCKEAITSNSRKGKVIIIDMVIKNQDEGDEKSIETQLFFDMLMMALVTGKERNEKEWANLFLDAGFKDYKISPILGLRSLIEVYPY</sequence>
<keyword evidence="1" id="KW-0489">Methyltransferase</keyword>
<dbReference type="PIRSF" id="PIRSF005739">
    <property type="entry name" value="O-mtase"/>
    <property type="match status" value="1"/>
</dbReference>
<dbReference type="InterPro" id="IPR001077">
    <property type="entry name" value="COMT_C"/>
</dbReference>
<dbReference type="EMBL" id="OIVN01004963">
    <property type="protein sequence ID" value="SPD20181.1"/>
    <property type="molecule type" value="Genomic_DNA"/>
</dbReference>
<evidence type="ECO:0000256" key="3">
    <source>
        <dbReference type="ARBA" id="ARBA00022691"/>
    </source>
</evidence>
<dbReference type="PROSITE" id="PS51683">
    <property type="entry name" value="SAM_OMT_II"/>
    <property type="match status" value="1"/>
</dbReference>
<dbReference type="Gene3D" id="1.10.10.10">
    <property type="entry name" value="Winged helix-like DNA-binding domain superfamily/Winged helix DNA-binding domain"/>
    <property type="match status" value="1"/>
</dbReference>
<dbReference type="InterPro" id="IPR016461">
    <property type="entry name" value="COMT-like"/>
</dbReference>
<accession>A0A2N9I8I9</accession>
<dbReference type="FunFam" id="1.10.10.10:FF:000213">
    <property type="entry name" value="Coniferyl alcohol 9-O-methyltransferase"/>
    <property type="match status" value="1"/>
</dbReference>
<proteinExistence type="predicted"/>
<dbReference type="Pfam" id="PF08100">
    <property type="entry name" value="Dimerisation"/>
    <property type="match status" value="1"/>
</dbReference>
<protein>
    <recommendedName>
        <fullName evidence="8">O-methyltransferase domain-containing protein</fullName>
    </recommendedName>
</protein>
<dbReference type="Gene3D" id="3.40.50.150">
    <property type="entry name" value="Vaccinia Virus protein VP39"/>
    <property type="match status" value="1"/>
</dbReference>
<dbReference type="FunFam" id="3.40.50.150:FF:000057">
    <property type="entry name" value="O-methyltransferase ZRP4"/>
    <property type="match status" value="1"/>
</dbReference>
<feature type="active site" description="Proton acceptor" evidence="4">
    <location>
        <position position="275"/>
    </location>
</feature>
<dbReference type="SUPFAM" id="SSF53335">
    <property type="entry name" value="S-adenosyl-L-methionine-dependent methyltransferases"/>
    <property type="match status" value="1"/>
</dbReference>
<reference evidence="7" key="1">
    <citation type="submission" date="2018-02" db="EMBL/GenBank/DDBJ databases">
        <authorList>
            <person name="Cohen D.B."/>
            <person name="Kent A.D."/>
        </authorList>
    </citation>
    <scope>NUCLEOTIDE SEQUENCE</scope>
</reference>